<dbReference type="SUPFAM" id="SSF52799">
    <property type="entry name" value="(Phosphotyrosine protein) phosphatases II"/>
    <property type="match status" value="1"/>
</dbReference>
<dbReference type="EMBL" id="LAZR01066096">
    <property type="protein sequence ID" value="KKK54244.1"/>
    <property type="molecule type" value="Genomic_DNA"/>
</dbReference>
<evidence type="ECO:0000313" key="2">
    <source>
        <dbReference type="EMBL" id="KKK54244.1"/>
    </source>
</evidence>
<feature type="non-terminal residue" evidence="2">
    <location>
        <position position="1"/>
    </location>
</feature>
<comment type="caution">
    <text evidence="2">The sequence shown here is derived from an EMBL/GenBank/DDBJ whole genome shotgun (WGS) entry which is preliminary data.</text>
</comment>
<organism evidence="2">
    <name type="scientific">marine sediment metagenome</name>
    <dbReference type="NCBI Taxonomy" id="412755"/>
    <lineage>
        <taxon>unclassified sequences</taxon>
        <taxon>metagenomes</taxon>
        <taxon>ecological metagenomes</taxon>
    </lineage>
</organism>
<gene>
    <name evidence="2" type="ORF">LCGC14_3086680</name>
</gene>
<dbReference type="Gene3D" id="3.90.190.10">
    <property type="entry name" value="Protein tyrosine phosphatase superfamily"/>
    <property type="match status" value="1"/>
</dbReference>
<dbReference type="PROSITE" id="PS50056">
    <property type="entry name" value="TYR_PHOSPHATASE_2"/>
    <property type="match status" value="1"/>
</dbReference>
<dbReference type="InterPro" id="IPR029021">
    <property type="entry name" value="Prot-tyrosine_phosphatase-like"/>
</dbReference>
<feature type="domain" description="Tyrosine specific protein phosphatases" evidence="1">
    <location>
        <begin position="1"/>
        <end position="45"/>
    </location>
</feature>
<dbReference type="AlphaFoldDB" id="A0A0F8YJ83"/>
<dbReference type="InterPro" id="IPR000387">
    <property type="entry name" value="Tyr_Pase_dom"/>
</dbReference>
<name>A0A0F8YJ83_9ZZZZ</name>
<reference evidence="2" key="1">
    <citation type="journal article" date="2015" name="Nature">
        <title>Complex archaea that bridge the gap between prokaryotes and eukaryotes.</title>
        <authorList>
            <person name="Spang A."/>
            <person name="Saw J.H."/>
            <person name="Jorgensen S.L."/>
            <person name="Zaremba-Niedzwiedzka K."/>
            <person name="Martijn J."/>
            <person name="Lind A.E."/>
            <person name="van Eijk R."/>
            <person name="Schleper C."/>
            <person name="Guy L."/>
            <person name="Ettema T.J."/>
        </authorList>
    </citation>
    <scope>NUCLEOTIDE SEQUENCE</scope>
</reference>
<accession>A0A0F8YJ83</accession>
<evidence type="ECO:0000259" key="1">
    <source>
        <dbReference type="PROSITE" id="PS50056"/>
    </source>
</evidence>
<sequence>CEHGHGRSPTLVAAYFIMKGDSVGDAIERIRKKRSMIHITPKQKKALERWYTHVNSE</sequence>
<proteinExistence type="predicted"/>
<protein>
    <recommendedName>
        <fullName evidence="1">Tyrosine specific protein phosphatases domain-containing protein</fullName>
    </recommendedName>
</protein>